<dbReference type="Gene3D" id="2.60.40.1180">
    <property type="entry name" value="Golgi alpha-mannosidase II"/>
    <property type="match status" value="1"/>
</dbReference>
<evidence type="ECO:0000256" key="6">
    <source>
        <dbReference type="ARBA" id="ARBA00023295"/>
    </source>
</evidence>
<dbReference type="InterPro" id="IPR000933">
    <property type="entry name" value="Glyco_hydro_29"/>
</dbReference>
<dbReference type="PANTHER" id="PTHR10030:SF37">
    <property type="entry name" value="ALPHA-L-FUCOSIDASE-RELATED"/>
    <property type="match status" value="1"/>
</dbReference>
<evidence type="ECO:0000259" key="7">
    <source>
        <dbReference type="Pfam" id="PF01120"/>
    </source>
</evidence>
<dbReference type="InterPro" id="IPR057739">
    <property type="entry name" value="Glyco_hydro_29_N"/>
</dbReference>
<evidence type="ECO:0000313" key="8">
    <source>
        <dbReference type="EMBL" id="STD84867.1"/>
    </source>
</evidence>
<dbReference type="Proteomes" id="UP000254807">
    <property type="component" value="Unassembled WGS sequence"/>
</dbReference>
<organism evidence="8 9">
    <name type="scientific">Enterococcus gallinarum</name>
    <dbReference type="NCBI Taxonomy" id="1353"/>
    <lineage>
        <taxon>Bacteria</taxon>
        <taxon>Bacillati</taxon>
        <taxon>Bacillota</taxon>
        <taxon>Bacilli</taxon>
        <taxon>Lactobacillales</taxon>
        <taxon>Enterococcaceae</taxon>
        <taxon>Enterococcus</taxon>
    </lineage>
</organism>
<dbReference type="GO" id="GO:0016139">
    <property type="term" value="P:glycoside catabolic process"/>
    <property type="evidence" value="ECO:0007669"/>
    <property type="project" value="TreeGrafter"/>
</dbReference>
<keyword evidence="9" id="KW-1185">Reference proteome</keyword>
<protein>
    <recommendedName>
        <fullName evidence="3">alpha-L-fucosidase</fullName>
        <ecNumber evidence="3">3.2.1.51</ecNumber>
    </recommendedName>
</protein>
<dbReference type="InterPro" id="IPR013780">
    <property type="entry name" value="Glyco_hydro_b"/>
</dbReference>
<dbReference type="SUPFAM" id="SSF51445">
    <property type="entry name" value="(Trans)glycosidases"/>
    <property type="match status" value="1"/>
</dbReference>
<dbReference type="Pfam" id="PF01120">
    <property type="entry name" value="Alpha_L_fucos"/>
    <property type="match status" value="1"/>
</dbReference>
<evidence type="ECO:0000256" key="3">
    <source>
        <dbReference type="ARBA" id="ARBA00012662"/>
    </source>
</evidence>
<comment type="function">
    <text evidence="1">Alpha-L-fucosidase is responsible for hydrolyzing the alpha-1,6-linked fucose joined to the reducing-end N-acetylglucosamine of the carbohydrate moieties of glycoproteins.</text>
</comment>
<evidence type="ECO:0000313" key="9">
    <source>
        <dbReference type="Proteomes" id="UP000254807"/>
    </source>
</evidence>
<dbReference type="SMART" id="SM00812">
    <property type="entry name" value="Alpha_L_fucos"/>
    <property type="match status" value="1"/>
</dbReference>
<dbReference type="PANTHER" id="PTHR10030">
    <property type="entry name" value="ALPHA-L-FUCOSIDASE"/>
    <property type="match status" value="1"/>
</dbReference>
<dbReference type="InterPro" id="IPR016286">
    <property type="entry name" value="FUC_metazoa-typ"/>
</dbReference>
<dbReference type="GO" id="GO:0006004">
    <property type="term" value="P:fucose metabolic process"/>
    <property type="evidence" value="ECO:0007669"/>
    <property type="project" value="InterPro"/>
</dbReference>
<comment type="similarity">
    <text evidence="2">Belongs to the glycosyl hydrolase 29 family.</text>
</comment>
<dbReference type="AlphaFoldDB" id="A0A376H264"/>
<dbReference type="Gene3D" id="3.20.20.80">
    <property type="entry name" value="Glycosidases"/>
    <property type="match status" value="1"/>
</dbReference>
<accession>A0A376H264</accession>
<dbReference type="GO" id="GO:0005764">
    <property type="term" value="C:lysosome"/>
    <property type="evidence" value="ECO:0007669"/>
    <property type="project" value="TreeGrafter"/>
</dbReference>
<sequence length="487" mass="56270">MITLQTIDRVANQGPFFPNWASLGTFQLPEWFSKAKFGLFIHWGLYSVPAFNNEWYSRNMYIQGSPEFVHHQETYGRQADFGYQDFIPMFTADNFSADEWAALFKASGAKYVFPVAEHHDGFQMYQSDLSHWNAVEMGPKKDILGHLKTAIEANDLHFCTSSHRGEHWFFMGHGKEFVSDIKEPLVKGDFYWPAMPEPDNQDLFSKPYPSTEFLEDWLLRTCELVDRYQPELLYFDWWIQHDAFKPYLQQFAAYYYNRGVEWGKKVGICYKHDAMMFGSGIVEIERGKFADPQPFYWQTDTAIARNSWCYTTTLDYKESNEILHDLIEVVSKNGNLLLNVGPKADGTIPARDREILQAIGEWLTRNGEAIYETKPWRKAGEGPTKIRSGQFQEAQVTDYTSEDFRFTVRGAALYAIGMVCPENGQARIRSLAKSVDQNLPEFHGIIKEVSILGYEETPISWQVTTEGLLIDCPIKTHEPIVFKIIMK</sequence>
<dbReference type="RefSeq" id="WP_060814404.1">
    <property type="nucleotide sequence ID" value="NZ_JBHULA010000053.1"/>
</dbReference>
<reference evidence="8 9" key="1">
    <citation type="submission" date="2018-06" db="EMBL/GenBank/DDBJ databases">
        <authorList>
            <consortium name="Pathogen Informatics"/>
            <person name="Doyle S."/>
        </authorList>
    </citation>
    <scope>NUCLEOTIDE SEQUENCE [LARGE SCALE GENOMIC DNA]</scope>
    <source>
        <strain evidence="8 9">NCTC12360</strain>
    </source>
</reference>
<dbReference type="EC" id="3.2.1.51" evidence="3"/>
<gene>
    <name evidence="8" type="ORF">NCTC12360_03414</name>
</gene>
<keyword evidence="5" id="KW-0378">Hydrolase</keyword>
<evidence type="ECO:0000256" key="2">
    <source>
        <dbReference type="ARBA" id="ARBA00007951"/>
    </source>
</evidence>
<feature type="domain" description="Glycoside hydrolase family 29 N-terminal" evidence="7">
    <location>
        <begin position="7"/>
        <end position="368"/>
    </location>
</feature>
<evidence type="ECO:0000256" key="1">
    <source>
        <dbReference type="ARBA" id="ARBA00004071"/>
    </source>
</evidence>
<evidence type="ECO:0000256" key="5">
    <source>
        <dbReference type="ARBA" id="ARBA00022801"/>
    </source>
</evidence>
<keyword evidence="4" id="KW-0732">Signal</keyword>
<dbReference type="EMBL" id="UFYW01000001">
    <property type="protein sequence ID" value="STD84867.1"/>
    <property type="molecule type" value="Genomic_DNA"/>
</dbReference>
<keyword evidence="6" id="KW-0326">Glycosidase</keyword>
<proteinExistence type="inferred from homology"/>
<dbReference type="OrthoDB" id="107551at2"/>
<dbReference type="PRINTS" id="PR00741">
    <property type="entry name" value="GLHYDRLASE29"/>
</dbReference>
<evidence type="ECO:0000256" key="4">
    <source>
        <dbReference type="ARBA" id="ARBA00022729"/>
    </source>
</evidence>
<name>A0A376H264_ENTGA</name>
<dbReference type="GO" id="GO:0004560">
    <property type="term" value="F:alpha-L-fucosidase activity"/>
    <property type="evidence" value="ECO:0007669"/>
    <property type="project" value="InterPro"/>
</dbReference>
<dbReference type="InterPro" id="IPR017853">
    <property type="entry name" value="GH"/>
</dbReference>